<reference evidence="4 5" key="1">
    <citation type="submission" date="2023-11" db="EMBL/GenBank/DDBJ databases">
        <title>Gilvimarinus fulvus sp. nov., isolated from the surface of Kelp.</title>
        <authorList>
            <person name="Sun Y.Y."/>
            <person name="Gong Y."/>
            <person name="Du Z.J."/>
        </authorList>
    </citation>
    <scope>NUCLEOTIDE SEQUENCE [LARGE SCALE GENOMIC DNA]</scope>
    <source>
        <strain evidence="4 5">SDUM040013</strain>
    </source>
</reference>
<dbReference type="InterPro" id="IPR013785">
    <property type="entry name" value="Aldolase_TIM"/>
</dbReference>
<gene>
    <name evidence="4" type="ORF">SCD92_04905</name>
</gene>
<dbReference type="RefSeq" id="WP_302724110.1">
    <property type="nucleotide sequence ID" value="NZ_JAULRU010000731.1"/>
</dbReference>
<protein>
    <submittedName>
        <fullName evidence="4">NADH:flavin oxidoreductase</fullName>
    </submittedName>
</protein>
<evidence type="ECO:0000256" key="1">
    <source>
        <dbReference type="ARBA" id="ARBA00022630"/>
    </source>
</evidence>
<dbReference type="InterPro" id="IPR001155">
    <property type="entry name" value="OxRdtase_FMN_N"/>
</dbReference>
<name>A0ABU4RWW6_9GAMM</name>
<dbReference type="CDD" id="cd02803">
    <property type="entry name" value="OYE_like_FMN_family"/>
    <property type="match status" value="1"/>
</dbReference>
<evidence type="ECO:0000259" key="3">
    <source>
        <dbReference type="Pfam" id="PF00724"/>
    </source>
</evidence>
<dbReference type="Gene3D" id="3.20.20.70">
    <property type="entry name" value="Aldolase class I"/>
    <property type="match status" value="1"/>
</dbReference>
<organism evidence="4 5">
    <name type="scientific">Gilvimarinus gilvus</name>
    <dbReference type="NCBI Taxonomy" id="3058038"/>
    <lineage>
        <taxon>Bacteria</taxon>
        <taxon>Pseudomonadati</taxon>
        <taxon>Pseudomonadota</taxon>
        <taxon>Gammaproteobacteria</taxon>
        <taxon>Cellvibrionales</taxon>
        <taxon>Cellvibrionaceae</taxon>
        <taxon>Gilvimarinus</taxon>
    </lineage>
</organism>
<dbReference type="PANTHER" id="PTHR43656:SF2">
    <property type="entry name" value="BINDING OXIDOREDUCTASE, PUTATIVE (AFU_ORTHOLOGUE AFUA_2G08260)-RELATED"/>
    <property type="match status" value="1"/>
</dbReference>
<dbReference type="SUPFAM" id="SSF51395">
    <property type="entry name" value="FMN-linked oxidoreductases"/>
    <property type="match status" value="1"/>
</dbReference>
<dbReference type="EMBL" id="JAXAFO010000006">
    <property type="protein sequence ID" value="MDX6848687.1"/>
    <property type="molecule type" value="Genomic_DNA"/>
</dbReference>
<evidence type="ECO:0000313" key="4">
    <source>
        <dbReference type="EMBL" id="MDX6848687.1"/>
    </source>
</evidence>
<evidence type="ECO:0000256" key="2">
    <source>
        <dbReference type="ARBA" id="ARBA00023002"/>
    </source>
</evidence>
<keyword evidence="1" id="KW-0285">Flavoprotein</keyword>
<sequence length="364" mass="39963">MNNTHHLFNSLKIKNVTIKNRTALAPMTRISTRGDGIPTEKMAQYYRRFAEGGFGLIITEGTYTDKHYAQAYPNQPGITCEKQRKGWEAVVKSTKKAGGKIILQLMHAGALSQHLSNTRSASAVPPIGSMMAGYSEKSGAFPTPHAMNGAEIDQAIEGFAKSAQRAEEAGFDGVEIHGANGYLIDQFLSDYTNQREDMYGGDIQSRSHFLIETITNIRLVASPDFLVGVRVSQGKINDASYRWPGGVKDAEYLFPNIESAGADYIHFASAGKGFEHGSHTSDGVSLPQLAKLLCHIPVIANGSLHEHQEYSRIITERHADMIAIGKCALVNPDWPIKVEKNMNLEKFPEDFFRNGVSLNNTGGY</sequence>
<feature type="domain" description="NADH:flavin oxidoreductase/NADH oxidase N-terminal" evidence="3">
    <location>
        <begin position="7"/>
        <end position="344"/>
    </location>
</feature>
<dbReference type="Proteomes" id="UP001273505">
    <property type="component" value="Unassembled WGS sequence"/>
</dbReference>
<accession>A0ABU4RWW6</accession>
<keyword evidence="5" id="KW-1185">Reference proteome</keyword>
<dbReference type="PANTHER" id="PTHR43656">
    <property type="entry name" value="BINDING OXIDOREDUCTASE, PUTATIVE (AFU_ORTHOLOGUE AFUA_2G08260)-RELATED"/>
    <property type="match status" value="1"/>
</dbReference>
<dbReference type="Pfam" id="PF00724">
    <property type="entry name" value="Oxidored_FMN"/>
    <property type="match status" value="1"/>
</dbReference>
<dbReference type="InterPro" id="IPR051799">
    <property type="entry name" value="NADH_flavin_oxidoreductase"/>
</dbReference>
<evidence type="ECO:0000313" key="5">
    <source>
        <dbReference type="Proteomes" id="UP001273505"/>
    </source>
</evidence>
<proteinExistence type="predicted"/>
<comment type="caution">
    <text evidence="4">The sequence shown here is derived from an EMBL/GenBank/DDBJ whole genome shotgun (WGS) entry which is preliminary data.</text>
</comment>
<keyword evidence="2" id="KW-0560">Oxidoreductase</keyword>